<evidence type="ECO:0000313" key="4">
    <source>
        <dbReference type="Proteomes" id="UP000633365"/>
    </source>
</evidence>
<comment type="caution">
    <text evidence="3">The sequence shown here is derived from an EMBL/GenBank/DDBJ whole genome shotgun (WGS) entry which is preliminary data.</text>
</comment>
<dbReference type="PANTHER" id="PTHR30349:SF90">
    <property type="entry name" value="TYROSINE RECOMBINASE XERD"/>
    <property type="match status" value="1"/>
</dbReference>
<dbReference type="AlphaFoldDB" id="A0A935C2J8"/>
<dbReference type="InterPro" id="IPR050090">
    <property type="entry name" value="Tyrosine_recombinase_XerCD"/>
</dbReference>
<dbReference type="Proteomes" id="UP000633365">
    <property type="component" value="Unassembled WGS sequence"/>
</dbReference>
<sequence>MNKIKIFKDLSAHLCELMKSASYSKSTTKDMMFILNAFSDFMDSHGLIEYTPKIGERLIAHCKNDLLICESRISRAKNIVRKLNRLYDDLDNDDALWGVGLTKSDLPECFAYILDEYLRYCRKNGNGQATANYKRWICGRFLQNLFDCGYKSLNTVDGLAVQKAFLSLGATRYWERISPFLHYLFERGQLSSDYSNLLKFGRAKEPYPTVYTIDEIKAVESSINRSTASGKRNYAILLLMSRYGIRACDIACLSLSDIDFPNNRISFIQRKTGVLWQGKMLPEIKSALQEYLKSARPNIESQRLFITLGIPYKPIDYRTVNTMINTVFSNSGVAVEGKRHGSRSFRSSVASNMINDSVSTEVVRRLLGHETKYALKHYAKLDIEKLRLCSLPVPKPQGDFCNLLNRSEVSANV</sequence>
<name>A0A935C2J8_9FIRM</name>
<dbReference type="Gene3D" id="1.10.443.10">
    <property type="entry name" value="Intergrase catalytic core"/>
    <property type="match status" value="1"/>
</dbReference>
<evidence type="ECO:0000259" key="2">
    <source>
        <dbReference type="PROSITE" id="PS51898"/>
    </source>
</evidence>
<dbReference type="GO" id="GO:0015074">
    <property type="term" value="P:DNA integration"/>
    <property type="evidence" value="ECO:0007669"/>
    <property type="project" value="InterPro"/>
</dbReference>
<dbReference type="InterPro" id="IPR013762">
    <property type="entry name" value="Integrase-like_cat_sf"/>
</dbReference>
<keyword evidence="4" id="KW-1185">Reference proteome</keyword>
<dbReference type="SUPFAM" id="SSF56349">
    <property type="entry name" value="DNA breaking-rejoining enzymes"/>
    <property type="match status" value="1"/>
</dbReference>
<dbReference type="GO" id="GO:0006310">
    <property type="term" value="P:DNA recombination"/>
    <property type="evidence" value="ECO:0007669"/>
    <property type="project" value="UniProtKB-KW"/>
</dbReference>
<dbReference type="InterPro" id="IPR011010">
    <property type="entry name" value="DNA_brk_join_enz"/>
</dbReference>
<organism evidence="3 4">
    <name type="scientific">Ruminococcus difficilis</name>
    <dbReference type="NCBI Taxonomy" id="2763069"/>
    <lineage>
        <taxon>Bacteria</taxon>
        <taxon>Bacillati</taxon>
        <taxon>Bacillota</taxon>
        <taxon>Clostridia</taxon>
        <taxon>Eubacteriales</taxon>
        <taxon>Oscillospiraceae</taxon>
        <taxon>Ruminococcus</taxon>
    </lineage>
</organism>
<dbReference type="InterPro" id="IPR002104">
    <property type="entry name" value="Integrase_catalytic"/>
</dbReference>
<reference evidence="3" key="1">
    <citation type="submission" date="2021-01" db="EMBL/GenBank/DDBJ databases">
        <title>Genome public.</title>
        <authorList>
            <person name="Liu C."/>
            <person name="Sun Q."/>
        </authorList>
    </citation>
    <scope>NUCLEOTIDE SEQUENCE</scope>
    <source>
        <strain evidence="3">M6</strain>
    </source>
</reference>
<evidence type="ECO:0000256" key="1">
    <source>
        <dbReference type="ARBA" id="ARBA00023172"/>
    </source>
</evidence>
<gene>
    <name evidence="3" type="ORF">JKK62_11475</name>
</gene>
<dbReference type="GO" id="GO:0003677">
    <property type="term" value="F:DNA binding"/>
    <property type="evidence" value="ECO:0007669"/>
    <property type="project" value="InterPro"/>
</dbReference>
<keyword evidence="1" id="KW-0233">DNA recombination</keyword>
<protein>
    <submittedName>
        <fullName evidence="3">Tyrosine-type recombinase/integrase</fullName>
    </submittedName>
</protein>
<dbReference type="Pfam" id="PF00589">
    <property type="entry name" value="Phage_integrase"/>
    <property type="match status" value="1"/>
</dbReference>
<dbReference type="PANTHER" id="PTHR30349">
    <property type="entry name" value="PHAGE INTEGRASE-RELATED"/>
    <property type="match status" value="1"/>
</dbReference>
<dbReference type="RefSeq" id="WP_186833958.1">
    <property type="nucleotide sequence ID" value="NZ_JAEQMG010000119.1"/>
</dbReference>
<dbReference type="EMBL" id="JAEQMG010000119">
    <property type="protein sequence ID" value="MBK6089251.1"/>
    <property type="molecule type" value="Genomic_DNA"/>
</dbReference>
<proteinExistence type="predicted"/>
<accession>A0A935C2J8</accession>
<evidence type="ECO:0000313" key="3">
    <source>
        <dbReference type="EMBL" id="MBK6089251.1"/>
    </source>
</evidence>
<feature type="domain" description="Tyr recombinase" evidence="2">
    <location>
        <begin position="206"/>
        <end position="391"/>
    </location>
</feature>
<dbReference type="PROSITE" id="PS51898">
    <property type="entry name" value="TYR_RECOMBINASE"/>
    <property type="match status" value="1"/>
</dbReference>